<keyword evidence="3" id="KW-0521">NADP</keyword>
<dbReference type="InterPro" id="IPR013752">
    <property type="entry name" value="KPA_reductase"/>
</dbReference>
<dbReference type="OrthoDB" id="73846at2759"/>
<evidence type="ECO:0000256" key="4">
    <source>
        <dbReference type="ARBA" id="ARBA00023002"/>
    </source>
</evidence>
<dbReference type="NCBIfam" id="TIGR00745">
    <property type="entry name" value="apbA_panE"/>
    <property type="match status" value="1"/>
</dbReference>
<dbReference type="InterPro" id="IPR050838">
    <property type="entry name" value="Ketopantoate_reductase"/>
</dbReference>
<dbReference type="InterPro" id="IPR008927">
    <property type="entry name" value="6-PGluconate_DH-like_C_sf"/>
</dbReference>
<evidence type="ECO:0000313" key="8">
    <source>
        <dbReference type="EMBL" id="PMD16608.1"/>
    </source>
</evidence>
<evidence type="ECO:0000256" key="1">
    <source>
        <dbReference type="ARBA" id="ARBA00007870"/>
    </source>
</evidence>
<dbReference type="SUPFAM" id="SSF51735">
    <property type="entry name" value="NAD(P)-binding Rossmann-fold domains"/>
    <property type="match status" value="1"/>
</dbReference>
<name>A0A2J6PRG7_9HELO</name>
<dbReference type="Gene3D" id="1.10.1040.10">
    <property type="entry name" value="N-(1-d-carboxylethyl)-l-norvaline Dehydrogenase, domain 2"/>
    <property type="match status" value="1"/>
</dbReference>
<dbReference type="GO" id="GO:0005739">
    <property type="term" value="C:mitochondrion"/>
    <property type="evidence" value="ECO:0007669"/>
    <property type="project" value="TreeGrafter"/>
</dbReference>
<dbReference type="Pfam" id="PF02558">
    <property type="entry name" value="ApbA"/>
    <property type="match status" value="1"/>
</dbReference>
<dbReference type="EC" id="1.1.1.169" evidence="2"/>
<evidence type="ECO:0000256" key="5">
    <source>
        <dbReference type="ARBA" id="ARBA00032024"/>
    </source>
</evidence>
<dbReference type="GO" id="GO:0008677">
    <property type="term" value="F:2-dehydropantoate 2-reductase activity"/>
    <property type="evidence" value="ECO:0007669"/>
    <property type="project" value="UniProtKB-EC"/>
</dbReference>
<dbReference type="SUPFAM" id="SSF48179">
    <property type="entry name" value="6-phosphogluconate dehydrogenase C-terminal domain-like"/>
    <property type="match status" value="1"/>
</dbReference>
<evidence type="ECO:0000256" key="3">
    <source>
        <dbReference type="ARBA" id="ARBA00022857"/>
    </source>
</evidence>
<keyword evidence="4" id="KW-0560">Oxidoreductase</keyword>
<organism evidence="8 9">
    <name type="scientific">Hyaloscypha hepaticicola</name>
    <dbReference type="NCBI Taxonomy" id="2082293"/>
    <lineage>
        <taxon>Eukaryota</taxon>
        <taxon>Fungi</taxon>
        <taxon>Dikarya</taxon>
        <taxon>Ascomycota</taxon>
        <taxon>Pezizomycotina</taxon>
        <taxon>Leotiomycetes</taxon>
        <taxon>Helotiales</taxon>
        <taxon>Hyaloscyphaceae</taxon>
        <taxon>Hyaloscypha</taxon>
    </lineage>
</organism>
<feature type="domain" description="Ketopantoate reductase N-terminal" evidence="6">
    <location>
        <begin position="76"/>
        <end position="231"/>
    </location>
</feature>
<feature type="domain" description="Ketopantoate reductase C-terminal" evidence="7">
    <location>
        <begin position="271"/>
        <end position="399"/>
    </location>
</feature>
<proteinExistence type="inferred from homology"/>
<dbReference type="AlphaFoldDB" id="A0A2J6PRG7"/>
<gene>
    <name evidence="8" type="ORF">NA56DRAFT_662818</name>
</gene>
<dbReference type="PANTHER" id="PTHR43765">
    <property type="entry name" value="2-DEHYDROPANTOATE 2-REDUCTASE-RELATED"/>
    <property type="match status" value="1"/>
</dbReference>
<reference evidence="8 9" key="1">
    <citation type="submission" date="2016-05" db="EMBL/GenBank/DDBJ databases">
        <title>A degradative enzymes factory behind the ericoid mycorrhizal symbiosis.</title>
        <authorList>
            <consortium name="DOE Joint Genome Institute"/>
            <person name="Martino E."/>
            <person name="Morin E."/>
            <person name="Grelet G."/>
            <person name="Kuo A."/>
            <person name="Kohler A."/>
            <person name="Daghino S."/>
            <person name="Barry K."/>
            <person name="Choi C."/>
            <person name="Cichocki N."/>
            <person name="Clum A."/>
            <person name="Copeland A."/>
            <person name="Hainaut M."/>
            <person name="Haridas S."/>
            <person name="Labutti K."/>
            <person name="Lindquist E."/>
            <person name="Lipzen A."/>
            <person name="Khouja H.-R."/>
            <person name="Murat C."/>
            <person name="Ohm R."/>
            <person name="Olson A."/>
            <person name="Spatafora J."/>
            <person name="Veneault-Fourrey C."/>
            <person name="Henrissat B."/>
            <person name="Grigoriev I."/>
            <person name="Martin F."/>
            <person name="Perotto S."/>
        </authorList>
    </citation>
    <scope>NUCLEOTIDE SEQUENCE [LARGE SCALE GENOMIC DNA]</scope>
    <source>
        <strain evidence="8 9">UAMH 7357</strain>
    </source>
</reference>
<evidence type="ECO:0000313" key="9">
    <source>
        <dbReference type="Proteomes" id="UP000235672"/>
    </source>
</evidence>
<dbReference type="Proteomes" id="UP000235672">
    <property type="component" value="Unassembled WGS sequence"/>
</dbReference>
<evidence type="ECO:0000256" key="2">
    <source>
        <dbReference type="ARBA" id="ARBA00013014"/>
    </source>
</evidence>
<dbReference type="InterPro" id="IPR013328">
    <property type="entry name" value="6PGD_dom2"/>
</dbReference>
<dbReference type="Pfam" id="PF08546">
    <property type="entry name" value="ApbA_C"/>
    <property type="match status" value="1"/>
</dbReference>
<dbReference type="Gene3D" id="3.40.50.720">
    <property type="entry name" value="NAD(P)-binding Rossmann-like Domain"/>
    <property type="match status" value="1"/>
</dbReference>
<dbReference type="InterPro" id="IPR036291">
    <property type="entry name" value="NAD(P)-bd_dom_sf"/>
</dbReference>
<evidence type="ECO:0000259" key="6">
    <source>
        <dbReference type="Pfam" id="PF02558"/>
    </source>
</evidence>
<dbReference type="InterPro" id="IPR013332">
    <property type="entry name" value="KPR_N"/>
</dbReference>
<dbReference type="EMBL" id="KZ613504">
    <property type="protein sequence ID" value="PMD16608.1"/>
    <property type="molecule type" value="Genomic_DNA"/>
</dbReference>
<dbReference type="STRING" id="1745343.A0A2J6PRG7"/>
<sequence>MDVIGSDEGFRRAVPHQEGILETAPSVQYHSCPGTRARSNNITSLDRKRTAIILNDSLRGIGRVTFRAMSTSSGRIHLLGVGNLGRLFAHELAIQHNPPPITLLFHRQDLLDEWGKAGKKIEITAAGVVSSSSNYDVELVQPGQDGFIENLIVATKTLNTVKAFSSIKHRLTLNSSVLFTQNGMGTIEEVTSSSGLPMRPHYLQSITSHGVYSLGPFRSVHAGFANIAIGRAVLPGQPSPRGQLACQYLIDKIVSSPGLAAKEVTPKELVRLQLEKLVVNAMINPLTVIFDCKNGELFNRRPIFHLMGLLLAEASQVIQSLPELGADPEAASRFSVEKLETIVLDVAEKTAKNTSSMLQDVRAGRPTEIDYINGYIVKKGKEQGIECKTNEKLIQLVKEGEVVGVQDVKSEFEPEGRLPAIFSSSV</sequence>
<dbReference type="GO" id="GO:0050661">
    <property type="term" value="F:NADP binding"/>
    <property type="evidence" value="ECO:0007669"/>
    <property type="project" value="TreeGrafter"/>
</dbReference>
<comment type="similarity">
    <text evidence="1">Belongs to the ketopantoate reductase family.</text>
</comment>
<evidence type="ECO:0000259" key="7">
    <source>
        <dbReference type="Pfam" id="PF08546"/>
    </source>
</evidence>
<keyword evidence="9" id="KW-1185">Reference proteome</keyword>
<dbReference type="GO" id="GO:0015940">
    <property type="term" value="P:pantothenate biosynthetic process"/>
    <property type="evidence" value="ECO:0007669"/>
    <property type="project" value="InterPro"/>
</dbReference>
<protein>
    <recommendedName>
        <fullName evidence="2">2-dehydropantoate 2-reductase</fullName>
        <ecNumber evidence="2">1.1.1.169</ecNumber>
    </recommendedName>
    <alternativeName>
        <fullName evidence="5">Ketopantoate reductase</fullName>
    </alternativeName>
</protein>
<dbReference type="InterPro" id="IPR003710">
    <property type="entry name" value="ApbA"/>
</dbReference>
<dbReference type="PANTHER" id="PTHR43765:SF2">
    <property type="entry name" value="2-DEHYDROPANTOATE 2-REDUCTASE"/>
    <property type="match status" value="1"/>
</dbReference>
<accession>A0A2J6PRG7</accession>